<name>A0A813JKH8_POLGL</name>
<feature type="compositionally biased region" description="Basic and acidic residues" evidence="1">
    <location>
        <begin position="1"/>
        <end position="22"/>
    </location>
</feature>
<proteinExistence type="predicted"/>
<feature type="region of interest" description="Disordered" evidence="1">
    <location>
        <begin position="61"/>
        <end position="112"/>
    </location>
</feature>
<feature type="non-terminal residue" evidence="2">
    <location>
        <position position="1"/>
    </location>
</feature>
<reference evidence="2" key="1">
    <citation type="submission" date="2021-02" db="EMBL/GenBank/DDBJ databases">
        <authorList>
            <person name="Dougan E. K."/>
            <person name="Rhodes N."/>
            <person name="Thang M."/>
            <person name="Chan C."/>
        </authorList>
    </citation>
    <scope>NUCLEOTIDE SEQUENCE</scope>
</reference>
<accession>A0A813JKH8</accession>
<feature type="compositionally biased region" description="Low complexity" evidence="1">
    <location>
        <begin position="61"/>
        <end position="74"/>
    </location>
</feature>
<protein>
    <submittedName>
        <fullName evidence="2">Uncharacterized protein</fullName>
    </submittedName>
</protein>
<evidence type="ECO:0000256" key="1">
    <source>
        <dbReference type="SAM" id="MobiDB-lite"/>
    </source>
</evidence>
<dbReference type="Proteomes" id="UP000626109">
    <property type="component" value="Unassembled WGS sequence"/>
</dbReference>
<organism evidence="2 3">
    <name type="scientific">Polarella glacialis</name>
    <name type="common">Dinoflagellate</name>
    <dbReference type="NCBI Taxonomy" id="89957"/>
    <lineage>
        <taxon>Eukaryota</taxon>
        <taxon>Sar</taxon>
        <taxon>Alveolata</taxon>
        <taxon>Dinophyceae</taxon>
        <taxon>Suessiales</taxon>
        <taxon>Suessiaceae</taxon>
        <taxon>Polarella</taxon>
    </lineage>
</organism>
<evidence type="ECO:0000313" key="3">
    <source>
        <dbReference type="Proteomes" id="UP000626109"/>
    </source>
</evidence>
<sequence length="112" mass="12321">RERERERERKLERGRERARLTRTDSGPLRQHGGIVPTPNTRRKEASGTNFCMLYLATASPSPSLNAASASASATKGPVHADGKQSTNSGTTTTTPHISNQIIRRRVANQLRD</sequence>
<evidence type="ECO:0000313" key="2">
    <source>
        <dbReference type="EMBL" id="CAE8677659.1"/>
    </source>
</evidence>
<dbReference type="AlphaFoldDB" id="A0A813JKH8"/>
<feature type="region of interest" description="Disordered" evidence="1">
    <location>
        <begin position="1"/>
        <end position="44"/>
    </location>
</feature>
<feature type="compositionally biased region" description="Polar residues" evidence="1">
    <location>
        <begin position="83"/>
        <end position="101"/>
    </location>
</feature>
<gene>
    <name evidence="2" type="ORF">PGLA2088_LOCUS20416</name>
</gene>
<comment type="caution">
    <text evidence="2">The sequence shown here is derived from an EMBL/GenBank/DDBJ whole genome shotgun (WGS) entry which is preliminary data.</text>
</comment>
<dbReference type="EMBL" id="CAJNNW010025564">
    <property type="protein sequence ID" value="CAE8677659.1"/>
    <property type="molecule type" value="Genomic_DNA"/>
</dbReference>